<reference evidence="1" key="1">
    <citation type="submission" date="2021-02" db="EMBL/GenBank/DDBJ databases">
        <authorList>
            <person name="Nowell W R."/>
        </authorList>
    </citation>
    <scope>NUCLEOTIDE SEQUENCE</scope>
</reference>
<protein>
    <submittedName>
        <fullName evidence="1">Uncharacterized protein</fullName>
    </submittedName>
</protein>
<feature type="non-terminal residue" evidence="1">
    <location>
        <position position="89"/>
    </location>
</feature>
<gene>
    <name evidence="1" type="ORF">JBS370_LOCUS43014</name>
</gene>
<dbReference type="AlphaFoldDB" id="A0A820NFQ8"/>
<comment type="caution">
    <text evidence="1">The sequence shown here is derived from an EMBL/GenBank/DDBJ whole genome shotgun (WGS) entry which is preliminary data.</text>
</comment>
<dbReference type="EMBL" id="CAJOBD010062078">
    <property type="protein sequence ID" value="CAF4386289.1"/>
    <property type="molecule type" value="Genomic_DNA"/>
</dbReference>
<evidence type="ECO:0000313" key="1">
    <source>
        <dbReference type="EMBL" id="CAF4386289.1"/>
    </source>
</evidence>
<dbReference type="Proteomes" id="UP000663836">
    <property type="component" value="Unassembled WGS sequence"/>
</dbReference>
<evidence type="ECO:0000313" key="2">
    <source>
        <dbReference type="Proteomes" id="UP000663836"/>
    </source>
</evidence>
<proteinExistence type="predicted"/>
<feature type="non-terminal residue" evidence="1">
    <location>
        <position position="1"/>
    </location>
</feature>
<sequence>CLKLEHIIVSGSIIHQEVIYGKFDQLQNIDSKLFISFGNGIFNGTYLIFPMTNKSNLTINEIITDDLNIFENLFYIQLAIIPLAFNHCI</sequence>
<organism evidence="1 2">
    <name type="scientific">Rotaria sordida</name>
    <dbReference type="NCBI Taxonomy" id="392033"/>
    <lineage>
        <taxon>Eukaryota</taxon>
        <taxon>Metazoa</taxon>
        <taxon>Spiralia</taxon>
        <taxon>Gnathifera</taxon>
        <taxon>Rotifera</taxon>
        <taxon>Eurotatoria</taxon>
        <taxon>Bdelloidea</taxon>
        <taxon>Philodinida</taxon>
        <taxon>Philodinidae</taxon>
        <taxon>Rotaria</taxon>
    </lineage>
</organism>
<name>A0A820NFQ8_9BILA</name>
<accession>A0A820NFQ8</accession>